<name>A0A936YIZ6_9HYPH</name>
<reference evidence="3" key="1">
    <citation type="submission" date="2021-01" db="EMBL/GenBank/DDBJ databases">
        <title>Rhizobium sp. strain KVB221 16S ribosomal RNA gene Genome sequencing and assembly.</title>
        <authorList>
            <person name="Kang M."/>
        </authorList>
    </citation>
    <scope>NUCLEOTIDE SEQUENCE</scope>
    <source>
        <strain evidence="3">KVB221</strain>
    </source>
</reference>
<dbReference type="CDD" id="cd07814">
    <property type="entry name" value="SRPBCC_CalC_Aha1-like"/>
    <property type="match status" value="1"/>
</dbReference>
<gene>
    <name evidence="3" type="ORF">JJB09_03960</name>
</gene>
<comment type="caution">
    <text evidence="3">The sequence shown here is derived from an EMBL/GenBank/DDBJ whole genome shotgun (WGS) entry which is preliminary data.</text>
</comment>
<dbReference type="InterPro" id="IPR023393">
    <property type="entry name" value="START-like_dom_sf"/>
</dbReference>
<dbReference type="EMBL" id="JAEQNC010000002">
    <property type="protein sequence ID" value="MBL0371174.1"/>
    <property type="molecule type" value="Genomic_DNA"/>
</dbReference>
<proteinExistence type="inferred from homology"/>
<feature type="domain" description="Activator of Hsp90 ATPase homologue 1/2-like C-terminal" evidence="2">
    <location>
        <begin position="15"/>
        <end position="136"/>
    </location>
</feature>
<evidence type="ECO:0000313" key="4">
    <source>
        <dbReference type="Proteomes" id="UP000633219"/>
    </source>
</evidence>
<keyword evidence="4" id="KW-1185">Reference proteome</keyword>
<evidence type="ECO:0000256" key="1">
    <source>
        <dbReference type="ARBA" id="ARBA00006817"/>
    </source>
</evidence>
<evidence type="ECO:0000313" key="3">
    <source>
        <dbReference type="EMBL" id="MBL0371174.1"/>
    </source>
</evidence>
<accession>A0A936YIZ6</accession>
<dbReference type="SUPFAM" id="SSF55961">
    <property type="entry name" value="Bet v1-like"/>
    <property type="match status" value="1"/>
</dbReference>
<dbReference type="AlphaFoldDB" id="A0A936YIZ6"/>
<dbReference type="RefSeq" id="WP_201653433.1">
    <property type="nucleotide sequence ID" value="NZ_JAEQNC010000002.1"/>
</dbReference>
<dbReference type="Pfam" id="PF08327">
    <property type="entry name" value="AHSA1"/>
    <property type="match status" value="1"/>
</dbReference>
<evidence type="ECO:0000259" key="2">
    <source>
        <dbReference type="Pfam" id="PF08327"/>
    </source>
</evidence>
<protein>
    <submittedName>
        <fullName evidence="3">SRPBCC domain-containing protein</fullName>
    </submittedName>
</protein>
<organism evidence="3 4">
    <name type="scientific">Rhizobium setariae</name>
    <dbReference type="NCBI Taxonomy" id="2801340"/>
    <lineage>
        <taxon>Bacteria</taxon>
        <taxon>Pseudomonadati</taxon>
        <taxon>Pseudomonadota</taxon>
        <taxon>Alphaproteobacteria</taxon>
        <taxon>Hyphomicrobiales</taxon>
        <taxon>Rhizobiaceae</taxon>
        <taxon>Rhizobium/Agrobacterium group</taxon>
        <taxon>Rhizobium</taxon>
    </lineage>
</organism>
<comment type="similarity">
    <text evidence="1">Belongs to the AHA1 family.</text>
</comment>
<dbReference type="Proteomes" id="UP000633219">
    <property type="component" value="Unassembled WGS sequence"/>
</dbReference>
<sequence length="159" mass="18050">MTEHSFTTNFTVDQTPEAVFAAINNVRGWWSEEIDGSTDKLGEVFDYRYKDVHFCKVKVTELVPGKKVGWFIVDNYFSFTKDETEWKGTSIAFDIAQKGDKTEVRVTHQGLVPEYECYDICSDGWTTYINGSLRSLIATGKGRPNVGQPMNESERALTL</sequence>
<dbReference type="InterPro" id="IPR013538">
    <property type="entry name" value="ASHA1/2-like_C"/>
</dbReference>
<dbReference type="Gene3D" id="3.30.530.20">
    <property type="match status" value="1"/>
</dbReference>